<dbReference type="AlphaFoldDB" id="A0A818A1A7"/>
<keyword evidence="1" id="KW-0812">Transmembrane</keyword>
<name>A0A818A1A7_9BILA</name>
<evidence type="ECO:0000313" key="3">
    <source>
        <dbReference type="Proteomes" id="UP000663869"/>
    </source>
</evidence>
<evidence type="ECO:0000256" key="1">
    <source>
        <dbReference type="SAM" id="Phobius"/>
    </source>
</evidence>
<keyword evidence="1" id="KW-1133">Transmembrane helix</keyword>
<comment type="caution">
    <text evidence="2">The sequence shown here is derived from an EMBL/GenBank/DDBJ whole genome shotgun (WGS) entry which is preliminary data.</text>
</comment>
<organism evidence="2 3">
    <name type="scientific">Rotaria socialis</name>
    <dbReference type="NCBI Taxonomy" id="392032"/>
    <lineage>
        <taxon>Eukaryota</taxon>
        <taxon>Metazoa</taxon>
        <taxon>Spiralia</taxon>
        <taxon>Gnathifera</taxon>
        <taxon>Rotifera</taxon>
        <taxon>Eurotatoria</taxon>
        <taxon>Bdelloidea</taxon>
        <taxon>Philodinida</taxon>
        <taxon>Philodinidae</taxon>
        <taxon>Rotaria</taxon>
    </lineage>
</organism>
<sequence length="708" mass="80796">MNDQDCLFKYRNENINKSSQYISSLLDISIRLSDFHATDRFCSKQHNTSHVRSHHQRKARTPICYRNFPFSSNNPLKYSRNHQSTVQSKSYKDNELNISVSILKLSNKNIDSFTYFGTNTTASVGPSKQNKSINDEVDFRNEQQQCAHSFAMIKNNQKSNLNYSFKQYATTISAPKPILKDESNYAYTVSLKTILSTRWAKFKTYKSPLRPIIITSDIIPATILILMIHTSAIILIKMPSLSLMVLESESVNLWQHKPSLYMALTDNITAGIDHQKVIPEEDQSRISNDLTNRLHPNKDVQHTIVASPTDNNLEKKFVSDINVDDDERLISNDGKSLLNFSEKFTSKVKIKEHRKLKDNLVIDNLNSIDVLTSNLLMSQTFEILPTIDGFNQYKSILNSKSNLSSSHAVDQLISERKELKERFTIDQDMIHSTNSTEYIPSIFTTNSFSAIDATKCILSNEDNLENTLDESSIKNAMLADSDDTSGQSINLETIGLPLFDKESKSTLEKNQIHENDGGVQVISKLLLSLIYYSSFFPQDLDQHEITLLKHSISLQSNASLSKTHALAFLCQRNTLQSDKDLPALHDVSVPNSIHFETKIQQKESNEAADEFPVMATSRKPINNINEYKELSLIFPKHAGRRKRLRKQQHNEPPPWIFPKENSTTYNHRFRRPQCKPCECICTPLPTCSNVTSRSFIEDIHPCDTYSMH</sequence>
<feature type="transmembrane region" description="Helical" evidence="1">
    <location>
        <begin position="218"/>
        <end position="236"/>
    </location>
</feature>
<reference evidence="2" key="1">
    <citation type="submission" date="2021-02" db="EMBL/GenBank/DDBJ databases">
        <authorList>
            <person name="Nowell W R."/>
        </authorList>
    </citation>
    <scope>NUCLEOTIDE SEQUENCE</scope>
</reference>
<proteinExistence type="predicted"/>
<protein>
    <submittedName>
        <fullName evidence="2">Uncharacterized protein</fullName>
    </submittedName>
</protein>
<dbReference type="Proteomes" id="UP000663869">
    <property type="component" value="Unassembled WGS sequence"/>
</dbReference>
<dbReference type="EMBL" id="CAJNYU010000917">
    <property type="protein sequence ID" value="CAF3397982.1"/>
    <property type="molecule type" value="Genomic_DNA"/>
</dbReference>
<gene>
    <name evidence="2" type="ORF">FME351_LOCUS8791</name>
</gene>
<accession>A0A818A1A7</accession>
<keyword evidence="1" id="KW-0472">Membrane</keyword>
<evidence type="ECO:0000313" key="2">
    <source>
        <dbReference type="EMBL" id="CAF3397982.1"/>
    </source>
</evidence>